<comment type="caution">
    <text evidence="1">The sequence shown here is derived from an EMBL/GenBank/DDBJ whole genome shotgun (WGS) entry which is preliminary data.</text>
</comment>
<dbReference type="EMBL" id="MHNL01000034">
    <property type="protein sequence ID" value="OGZ43465.1"/>
    <property type="molecule type" value="Genomic_DNA"/>
</dbReference>
<name>A0A1G2FZF3_9BACT</name>
<reference evidence="1 2" key="1">
    <citation type="journal article" date="2016" name="Nat. Commun.">
        <title>Thousands of microbial genomes shed light on interconnected biogeochemical processes in an aquifer system.</title>
        <authorList>
            <person name="Anantharaman K."/>
            <person name="Brown C.T."/>
            <person name="Hug L.A."/>
            <person name="Sharon I."/>
            <person name="Castelle C.J."/>
            <person name="Probst A.J."/>
            <person name="Thomas B.C."/>
            <person name="Singh A."/>
            <person name="Wilkins M.J."/>
            <person name="Karaoz U."/>
            <person name="Brodie E.L."/>
            <person name="Williams K.H."/>
            <person name="Hubbard S.S."/>
            <person name="Banfield J.F."/>
        </authorList>
    </citation>
    <scope>NUCLEOTIDE SEQUENCE [LARGE SCALE GENOMIC DNA]</scope>
</reference>
<protein>
    <submittedName>
        <fullName evidence="1">Uncharacterized protein</fullName>
    </submittedName>
</protein>
<proteinExistence type="predicted"/>
<evidence type="ECO:0000313" key="1">
    <source>
        <dbReference type="EMBL" id="OGZ43465.1"/>
    </source>
</evidence>
<gene>
    <name evidence="1" type="ORF">A2756_04070</name>
</gene>
<sequence>MITDKDVEKLKEAFATTQDYAHLEDKVDKLAETVNGLVETVSALPTKTDIENMLERMYNLSVLKAEHDRIKMVIREQLHVEV</sequence>
<dbReference type="Proteomes" id="UP000177785">
    <property type="component" value="Unassembled WGS sequence"/>
</dbReference>
<dbReference type="STRING" id="1802115.A2756_04070"/>
<organism evidence="1 2">
    <name type="scientific">Candidatus Ryanbacteria bacterium RIFCSPHIGHO2_01_FULL_48_27</name>
    <dbReference type="NCBI Taxonomy" id="1802115"/>
    <lineage>
        <taxon>Bacteria</taxon>
        <taxon>Candidatus Ryaniibacteriota</taxon>
    </lineage>
</organism>
<dbReference type="AlphaFoldDB" id="A0A1G2FZF3"/>
<evidence type="ECO:0000313" key="2">
    <source>
        <dbReference type="Proteomes" id="UP000177785"/>
    </source>
</evidence>
<accession>A0A1G2FZF3</accession>